<sequence>MKIGKRSVLKVGLANLHYSEYEHSRIEAQTFSIQRPDGTKGTWQAGGLMKSARHLHTLALETFKDAGEDIASIRENKDFNASAIERMSKEKIEGVTASLLPAMQAVAKDMLTLAETVTQGFSPVTPRASTDIVGFLADQELRTLVRGLGADERRNLLADTRQGGHPEIVEAVLRANPMLSGLSAESAASLSRAGIAASRADDLEALSQMLAVYDDVLATTSQVGVSLSGMVANSAGYAGRFEKWRSGCDGSEALRAWLDKIPTRGKPKAAPEESEAA</sequence>
<comment type="caution">
    <text evidence="1">The sequence shown here is derived from an EMBL/GenBank/DDBJ whole genome shotgun (WGS) entry which is preliminary data.</text>
</comment>
<organism evidence="1 2">
    <name type="scientific">Pseudomonas frederiksbergensis</name>
    <dbReference type="NCBI Taxonomy" id="104087"/>
    <lineage>
        <taxon>Bacteria</taxon>
        <taxon>Pseudomonadati</taxon>
        <taxon>Pseudomonadota</taxon>
        <taxon>Gammaproteobacteria</taxon>
        <taxon>Pseudomonadales</taxon>
        <taxon>Pseudomonadaceae</taxon>
        <taxon>Pseudomonas</taxon>
    </lineage>
</organism>
<gene>
    <name evidence="1" type="ORF">FX983_05254</name>
</gene>
<accession>A0A6L5BTK1</accession>
<evidence type="ECO:0000313" key="2">
    <source>
        <dbReference type="Proteomes" id="UP000475265"/>
    </source>
</evidence>
<dbReference type="RefSeq" id="WP_163912874.1">
    <property type="nucleotide sequence ID" value="NZ_JAAAXX010000002.1"/>
</dbReference>
<dbReference type="AlphaFoldDB" id="A0A6L5BTK1"/>
<dbReference type="EMBL" id="JAAAXX010000002">
    <property type="protein sequence ID" value="KAF2390787.1"/>
    <property type="molecule type" value="Genomic_DNA"/>
</dbReference>
<proteinExistence type="predicted"/>
<reference evidence="1 2" key="1">
    <citation type="submission" date="2019-12" db="EMBL/GenBank/DDBJ databases">
        <title>Endophytic bacteria associated with Panax ginseng seedlings.</title>
        <authorList>
            <person name="Park J.M."/>
            <person name="Shin R."/>
            <person name="Jo S.H."/>
        </authorList>
    </citation>
    <scope>NUCLEOTIDE SEQUENCE [LARGE SCALE GENOMIC DNA]</scope>
    <source>
        <strain evidence="1 2">PgKB32</strain>
    </source>
</reference>
<dbReference type="Proteomes" id="UP000475265">
    <property type="component" value="Unassembled WGS sequence"/>
</dbReference>
<evidence type="ECO:0000313" key="1">
    <source>
        <dbReference type="EMBL" id="KAF2390787.1"/>
    </source>
</evidence>
<name>A0A6L5BTK1_9PSED</name>
<protein>
    <submittedName>
        <fullName evidence="1">Uncharacterized protein</fullName>
    </submittedName>
</protein>